<feature type="region of interest" description="Disordered" evidence="3">
    <location>
        <begin position="740"/>
        <end position="759"/>
    </location>
</feature>
<feature type="region of interest" description="Disordered" evidence="3">
    <location>
        <begin position="53"/>
        <end position="343"/>
    </location>
</feature>
<dbReference type="AlphaFoldDB" id="A0AAW1TAJ6"/>
<evidence type="ECO:0000256" key="2">
    <source>
        <dbReference type="PROSITE-ProRule" id="PRU00035"/>
    </source>
</evidence>
<feature type="compositionally biased region" description="Basic and acidic residues" evidence="3">
    <location>
        <begin position="939"/>
        <end position="955"/>
    </location>
</feature>
<feature type="compositionally biased region" description="Basic residues" evidence="3">
    <location>
        <begin position="1056"/>
        <end position="1066"/>
    </location>
</feature>
<name>A0AAW1TAJ6_9CHLO</name>
<dbReference type="SMART" id="SM00297">
    <property type="entry name" value="BROMO"/>
    <property type="match status" value="1"/>
</dbReference>
<feature type="compositionally biased region" description="Low complexity" evidence="3">
    <location>
        <begin position="956"/>
        <end position="968"/>
    </location>
</feature>
<dbReference type="InterPro" id="IPR036427">
    <property type="entry name" value="Bromodomain-like_sf"/>
</dbReference>
<feature type="region of interest" description="Disordered" evidence="3">
    <location>
        <begin position="910"/>
        <end position="1115"/>
    </location>
</feature>
<evidence type="ECO:0000313" key="5">
    <source>
        <dbReference type="EMBL" id="KAK9866554.1"/>
    </source>
</evidence>
<feature type="region of interest" description="Disordered" evidence="3">
    <location>
        <begin position="810"/>
        <end position="855"/>
    </location>
</feature>
<feature type="region of interest" description="Disordered" evidence="3">
    <location>
        <begin position="779"/>
        <end position="798"/>
    </location>
</feature>
<feature type="region of interest" description="Disordered" evidence="3">
    <location>
        <begin position="559"/>
        <end position="578"/>
    </location>
</feature>
<evidence type="ECO:0000259" key="4">
    <source>
        <dbReference type="PROSITE" id="PS50014"/>
    </source>
</evidence>
<comment type="caution">
    <text evidence="5">The sequence shown here is derived from an EMBL/GenBank/DDBJ whole genome shotgun (WGS) entry which is preliminary data.</text>
</comment>
<dbReference type="InterPro" id="IPR001487">
    <property type="entry name" value="Bromodomain"/>
</dbReference>
<feature type="domain" description="Bromo" evidence="4">
    <location>
        <begin position="1151"/>
        <end position="1231"/>
    </location>
</feature>
<evidence type="ECO:0000313" key="6">
    <source>
        <dbReference type="Proteomes" id="UP001485043"/>
    </source>
</evidence>
<feature type="compositionally biased region" description="Basic and acidic residues" evidence="3">
    <location>
        <begin position="560"/>
        <end position="574"/>
    </location>
</feature>
<organism evidence="5 6">
    <name type="scientific">Apatococcus fuscideae</name>
    <dbReference type="NCBI Taxonomy" id="2026836"/>
    <lineage>
        <taxon>Eukaryota</taxon>
        <taxon>Viridiplantae</taxon>
        <taxon>Chlorophyta</taxon>
        <taxon>core chlorophytes</taxon>
        <taxon>Trebouxiophyceae</taxon>
        <taxon>Chlorellales</taxon>
        <taxon>Chlorellaceae</taxon>
        <taxon>Apatococcus</taxon>
    </lineage>
</organism>
<reference evidence="5 6" key="1">
    <citation type="journal article" date="2024" name="Nat. Commun.">
        <title>Phylogenomics reveals the evolutionary origins of lichenization in chlorophyte algae.</title>
        <authorList>
            <person name="Puginier C."/>
            <person name="Libourel C."/>
            <person name="Otte J."/>
            <person name="Skaloud P."/>
            <person name="Haon M."/>
            <person name="Grisel S."/>
            <person name="Petersen M."/>
            <person name="Berrin J.G."/>
            <person name="Delaux P.M."/>
            <person name="Dal Grande F."/>
            <person name="Keller J."/>
        </authorList>
    </citation>
    <scope>NUCLEOTIDE SEQUENCE [LARGE SCALE GENOMIC DNA]</scope>
    <source>
        <strain evidence="5 6">SAG 2523</strain>
    </source>
</reference>
<evidence type="ECO:0000256" key="3">
    <source>
        <dbReference type="SAM" id="MobiDB-lite"/>
    </source>
</evidence>
<dbReference type="PROSITE" id="PS50014">
    <property type="entry name" value="BROMODOMAIN_2"/>
    <property type="match status" value="1"/>
</dbReference>
<dbReference type="SUPFAM" id="SSF47370">
    <property type="entry name" value="Bromodomain"/>
    <property type="match status" value="1"/>
</dbReference>
<dbReference type="Pfam" id="PF00439">
    <property type="entry name" value="Bromodomain"/>
    <property type="match status" value="1"/>
</dbReference>
<feature type="compositionally biased region" description="Acidic residues" evidence="3">
    <location>
        <begin position="784"/>
        <end position="796"/>
    </location>
</feature>
<feature type="compositionally biased region" description="Low complexity" evidence="3">
    <location>
        <begin position="911"/>
        <end position="922"/>
    </location>
</feature>
<dbReference type="EMBL" id="JALJOV010000152">
    <property type="protein sequence ID" value="KAK9866554.1"/>
    <property type="molecule type" value="Genomic_DNA"/>
</dbReference>
<feature type="compositionally biased region" description="Basic and acidic residues" evidence="3">
    <location>
        <begin position="91"/>
        <end position="113"/>
    </location>
</feature>
<sequence>MIHPGMNPVHLLRLWDAEPGVQSRIQAQLLRTAQMNRSRGTCLRAHRLQIAPGLLDPRDMAPGRAAQARSSDRDGRTASCDADRHRRSRREHASQEQGAARDRSLGPADGREGRNRRRSHSQPRSTPKASLEADRGPASSIPQQLPSAEGAAPSATVFEGEELSPEDEQARRRHRVRENLRKKQERTRGRHEGMPQPPHSAEPGEILVPPPPPPGSPGSLEMPAAEPPLLAGEETYARPLSAGRSLRRPASPMGGLRGTPPSPRPAHRLAPTPAEPHHSTRFTDPPGIDSPLAGASTARTPFRSARSPPQAPFAPPHPSSFPPFSPARSDAPLPSTRPPWHSESSAVYSGAYQHYDFPGVVPPVPVAPGYGQSSAYAAQAQSGTPTWQIAACITATMAMLGQPEWMSKSAEEKYDVHAKLNGKTSSSGSGHPPLAGWLGRLELPNAEVPQDPEQLWLTIMANRKDELLLRRKLMGQCATRGVHASWFKGENLIYAPAYDPAASIQVEDPHGADIPPVAVDGVVDPREPLHVDLPMRLPVPAFAFEAWNDSLADAGTKVETLPDRTPEPDLHDAGSELSWSQDPAVEAAQKPLDGMSPIPTRTGGGPPPAPPHPNIQGSVSSRMARSASAGSLRFPATSEGCKDPESGNDWCILQKDGSFGKACFSLRQLRQQARDEHIAWGIIVVRQRDNLWLKLDFDPVTVNSLCWDGVRAINTRAQQGPTSQPNRSPSALFRLKGMPEASLQRPKDEPAASQSSEASIQSWFEEASTQMAAVKANAMHAVDQDDSGSDTSDDPIEAGLQDLIDPWALDPTAGAASDAEDALDTAHAAEDEPAALAEEVKPSPQRHLTVPKPPPHVGAMLRGRLFLGVFDPQIAKSKLIKPIFDECLERVYAEAERQWKREAEQREAAKAAKAAAEEQAAQAEKHRREAAARAQADQEAEKERQRSQEAARQKAEAAAAKQRQAAEAAKPKVPRSRKQPSSDPSTQTAAVELPPATAGAQPAGKAGLGGSHATDPAAHSNAAQGSMKSPADRKPQASDQAIPEAELRCGQQTSRGRGRGRGRSTGRKAGDRARSHVSLTSLSTDPFMSDANPQDADEVELEGAPSKDSLPEPAEAPVKAAADVAVQAVQKYEDEVLKIFADTWKSLTRYDNSNLKKTFAEPVTDIEGYEEEIEHPMDLNTIGSKISVESGRVRQPNQYSLSLEGLAAFGADVQLIVVNCLQFNSSPADEAYRVFAKKLKKQAGIIFKASQDKLQKAAERRDKKLLS</sequence>
<dbReference type="Gene3D" id="1.20.920.10">
    <property type="entry name" value="Bromodomain-like"/>
    <property type="match status" value="1"/>
</dbReference>
<feature type="compositionally biased region" description="Polar residues" evidence="3">
    <location>
        <begin position="1077"/>
        <end position="1086"/>
    </location>
</feature>
<gene>
    <name evidence="5" type="ORF">WJX84_001956</name>
</gene>
<feature type="compositionally biased region" description="Basic and acidic residues" evidence="3">
    <location>
        <begin position="177"/>
        <end position="193"/>
    </location>
</feature>
<proteinExistence type="predicted"/>
<feature type="compositionally biased region" description="Basic and acidic residues" evidence="3">
    <location>
        <begin position="70"/>
        <end position="84"/>
    </location>
</feature>
<feature type="compositionally biased region" description="Polar residues" evidence="3">
    <location>
        <begin position="979"/>
        <end position="989"/>
    </location>
</feature>
<feature type="compositionally biased region" description="Pro residues" evidence="3">
    <location>
        <begin position="309"/>
        <end position="325"/>
    </location>
</feature>
<keyword evidence="1 2" id="KW-0103">Bromodomain</keyword>
<accession>A0AAW1TAJ6</accession>
<evidence type="ECO:0000256" key="1">
    <source>
        <dbReference type="ARBA" id="ARBA00023117"/>
    </source>
</evidence>
<protein>
    <recommendedName>
        <fullName evidence="4">Bromo domain-containing protein</fullName>
    </recommendedName>
</protein>
<feature type="region of interest" description="Disordered" evidence="3">
    <location>
        <begin position="590"/>
        <end position="612"/>
    </location>
</feature>
<keyword evidence="6" id="KW-1185">Reference proteome</keyword>
<dbReference type="Proteomes" id="UP001485043">
    <property type="component" value="Unassembled WGS sequence"/>
</dbReference>